<proteinExistence type="predicted"/>
<organism evidence="1 2">
    <name type="scientific">Sphingomonas lacunae</name>
    <dbReference type="NCBI Taxonomy" id="2698828"/>
    <lineage>
        <taxon>Bacteria</taxon>
        <taxon>Pseudomonadati</taxon>
        <taxon>Pseudomonadota</taxon>
        <taxon>Alphaproteobacteria</taxon>
        <taxon>Sphingomonadales</taxon>
        <taxon>Sphingomonadaceae</taxon>
        <taxon>Sphingomonas</taxon>
    </lineage>
</organism>
<evidence type="ECO:0000313" key="1">
    <source>
        <dbReference type="EMBL" id="QJQ32085.1"/>
    </source>
</evidence>
<evidence type="ECO:0000313" key="2">
    <source>
        <dbReference type="Proteomes" id="UP000503018"/>
    </source>
</evidence>
<dbReference type="SUPFAM" id="SSF54593">
    <property type="entry name" value="Glyoxalase/Bleomycin resistance protein/Dihydroxybiphenyl dioxygenase"/>
    <property type="match status" value="2"/>
</dbReference>
<dbReference type="Proteomes" id="UP000503018">
    <property type="component" value="Chromosome"/>
</dbReference>
<dbReference type="CDD" id="cd06587">
    <property type="entry name" value="VOC"/>
    <property type="match status" value="1"/>
</dbReference>
<protein>
    <submittedName>
        <fullName evidence="1">VOC family protein</fullName>
    </submittedName>
</protein>
<gene>
    <name evidence="1" type="ORF">GV829_06120</name>
</gene>
<dbReference type="AlphaFoldDB" id="A0A6M4ASP5"/>
<keyword evidence="2" id="KW-1185">Reference proteome</keyword>
<name>A0A6M4ASP5_9SPHN</name>
<accession>A0A6M4ASP5</accession>
<dbReference type="InterPro" id="IPR029068">
    <property type="entry name" value="Glyas_Bleomycin-R_OHBP_Dase"/>
</dbReference>
<dbReference type="EMBL" id="CP053015">
    <property type="protein sequence ID" value="QJQ32085.1"/>
    <property type="molecule type" value="Genomic_DNA"/>
</dbReference>
<dbReference type="RefSeq" id="WP_169944925.1">
    <property type="nucleotide sequence ID" value="NZ_CP053015.1"/>
</dbReference>
<dbReference type="Gene3D" id="3.10.180.10">
    <property type="entry name" value="2,3-Dihydroxybiphenyl 1,2-Dioxygenase, domain 1"/>
    <property type="match status" value="2"/>
</dbReference>
<reference evidence="1 2" key="1">
    <citation type="submission" date="2020-01" db="EMBL/GenBank/DDBJ databases">
        <title>Sphingomonas sp. strain CSW-10.</title>
        <authorList>
            <person name="Chen W.-M."/>
        </authorList>
    </citation>
    <scope>NUCLEOTIDE SEQUENCE [LARGE SCALE GENOMIC DNA]</scope>
    <source>
        <strain evidence="1 2">CSW-10</strain>
    </source>
</reference>
<sequence>MTPFQSHGRVIAGTVTVPSLDAALTLYRDLFGLIEVERRPVPADLAASWGCPANAGAPSALLQPASGAPCFIRLVEQPVPDAFVPTTSFGWASYEISVQNVFDWADRIAAAGAGVSIIGPPKEIPSLPFFVAMQMHGPGKEMLYFNEVRMDTPTTDLPKAQSPVDHIFITILAAHDRAASVAWYRDIIGLDEADSYTLNYTMINKAFGLPDGTQSSLTMMQAGRMPIFEIDDYPAQATTRPCDPGHLPPGNALVTMAVRSFEGLAVEWVNPPMRRDGALYEGRLTATVRGPSGELLELVEMEQG</sequence>
<dbReference type="KEGG" id="slan:GV829_06120"/>